<feature type="signal peptide" evidence="2">
    <location>
        <begin position="1"/>
        <end position="30"/>
    </location>
</feature>
<keyword evidence="3" id="KW-1185">Reference proteome</keyword>
<proteinExistence type="predicted"/>
<evidence type="ECO:0000313" key="4">
    <source>
        <dbReference type="RefSeq" id="XP_055890285.1"/>
    </source>
</evidence>
<sequence>MQLHHIYNMLVQSVVSLLLLTMLSVKSTDGCYSSDFMLLERNLVEELLVERNLEKEYASVILNDKRYLELKQELYRLERGIKFEIWLGMVNKVRKYKGPGKRSLENLNGSTSSQSTKRGVKKRHWRRNPESSSGQSKFVSKASFAVIVFGLLVQLFKRRQLHLY</sequence>
<reference evidence="4" key="1">
    <citation type="submission" date="2025-08" db="UniProtKB">
        <authorList>
            <consortium name="RefSeq"/>
        </authorList>
    </citation>
    <scope>IDENTIFICATION</scope>
</reference>
<organism evidence="3 4">
    <name type="scientific">Biomphalaria glabrata</name>
    <name type="common">Bloodfluke planorb</name>
    <name type="synonym">Freshwater snail</name>
    <dbReference type="NCBI Taxonomy" id="6526"/>
    <lineage>
        <taxon>Eukaryota</taxon>
        <taxon>Metazoa</taxon>
        <taxon>Spiralia</taxon>
        <taxon>Lophotrochozoa</taxon>
        <taxon>Mollusca</taxon>
        <taxon>Gastropoda</taxon>
        <taxon>Heterobranchia</taxon>
        <taxon>Euthyneura</taxon>
        <taxon>Panpulmonata</taxon>
        <taxon>Hygrophila</taxon>
        <taxon>Lymnaeoidea</taxon>
        <taxon>Planorbidae</taxon>
        <taxon>Biomphalaria</taxon>
    </lineage>
</organism>
<protein>
    <submittedName>
        <fullName evidence="4">Uncharacterized protein LOC129927109</fullName>
    </submittedName>
</protein>
<keyword evidence="2" id="KW-0732">Signal</keyword>
<dbReference type="RefSeq" id="XP_055890285.1">
    <property type="nucleotide sequence ID" value="XM_056034310.1"/>
</dbReference>
<evidence type="ECO:0000313" key="3">
    <source>
        <dbReference type="Proteomes" id="UP001165740"/>
    </source>
</evidence>
<dbReference type="GeneID" id="129927109"/>
<gene>
    <name evidence="4" type="primary">LOC129927109</name>
</gene>
<name>A0A9W3ASN3_BIOGL</name>
<evidence type="ECO:0000256" key="2">
    <source>
        <dbReference type="SAM" id="SignalP"/>
    </source>
</evidence>
<feature type="region of interest" description="Disordered" evidence="1">
    <location>
        <begin position="101"/>
        <end position="135"/>
    </location>
</feature>
<dbReference type="OrthoDB" id="6212680at2759"/>
<accession>A0A9W3ASN3</accession>
<dbReference type="Proteomes" id="UP001165740">
    <property type="component" value="Chromosome 7"/>
</dbReference>
<feature type="chain" id="PRO_5040870519" evidence="2">
    <location>
        <begin position="31"/>
        <end position="164"/>
    </location>
</feature>
<feature type="compositionally biased region" description="Polar residues" evidence="1">
    <location>
        <begin position="105"/>
        <end position="117"/>
    </location>
</feature>
<evidence type="ECO:0000256" key="1">
    <source>
        <dbReference type="SAM" id="MobiDB-lite"/>
    </source>
</evidence>
<dbReference type="AlphaFoldDB" id="A0A9W3ASN3"/>